<dbReference type="PANTHER" id="PTHR14969">
    <property type="entry name" value="SPHINGOSINE-1-PHOSPHATE PHOSPHOHYDROLASE"/>
    <property type="match status" value="1"/>
</dbReference>
<reference evidence="9" key="1">
    <citation type="submission" date="2022-12" db="EMBL/GenBank/DDBJ databases">
        <authorList>
            <person name="Mo P."/>
        </authorList>
    </citation>
    <scope>NUCLEOTIDE SEQUENCE [LARGE SCALE GENOMIC DNA]</scope>
    <source>
        <strain evidence="9">HUAS 3-15</strain>
    </source>
</reference>
<evidence type="ECO:0000313" key="9">
    <source>
        <dbReference type="Proteomes" id="UP001212821"/>
    </source>
</evidence>
<dbReference type="SMART" id="SM00014">
    <property type="entry name" value="acidPPc"/>
    <property type="match status" value="1"/>
</dbReference>
<dbReference type="Proteomes" id="UP001212821">
    <property type="component" value="Chromosome"/>
</dbReference>
<dbReference type="InterPro" id="IPR000326">
    <property type="entry name" value="PAP2/HPO"/>
</dbReference>
<evidence type="ECO:0000313" key="8">
    <source>
        <dbReference type="EMBL" id="WBP88387.1"/>
    </source>
</evidence>
<dbReference type="Pfam" id="PF01569">
    <property type="entry name" value="PAP2"/>
    <property type="match status" value="1"/>
</dbReference>
<dbReference type="EMBL" id="CP115450">
    <property type="protein sequence ID" value="WBP88387.1"/>
    <property type="molecule type" value="Genomic_DNA"/>
</dbReference>
<gene>
    <name evidence="8" type="ORF">O1G21_22800</name>
</gene>
<dbReference type="Gene3D" id="1.20.144.10">
    <property type="entry name" value="Phosphatidic acid phosphatase type 2/haloperoxidase"/>
    <property type="match status" value="1"/>
</dbReference>
<keyword evidence="6" id="KW-0472">Membrane</keyword>
<dbReference type="PANTHER" id="PTHR14969:SF62">
    <property type="entry name" value="DECAPRENYLPHOSPHORYL-5-PHOSPHORIBOSE PHOSPHATASE RV3807C-RELATED"/>
    <property type="match status" value="1"/>
</dbReference>
<evidence type="ECO:0000256" key="2">
    <source>
        <dbReference type="ARBA" id="ARBA00022475"/>
    </source>
</evidence>
<sequence length="178" mass="18391">MAQILRALQRVDDQVHRSVRERFGDKRSVDVSKALSWTGEHAAGWLALGVAGAIVDSDRRGNWLRATAAVAGAHVASMAIKRVVRRPRPNGPGMEPLVKTAGKHSFPSSHATSSAAAVVAFAPLLPAATIAPVAGAVCFSRLVVGVHYMSDVVGGAALGAAVAAAGRSWITKGQRADG</sequence>
<evidence type="ECO:0000256" key="6">
    <source>
        <dbReference type="ARBA" id="ARBA00023136"/>
    </source>
</evidence>
<protein>
    <submittedName>
        <fullName evidence="8">Phosphatase PAP2 family protein</fullName>
    </submittedName>
</protein>
<keyword evidence="4" id="KW-0378">Hydrolase</keyword>
<evidence type="ECO:0000256" key="1">
    <source>
        <dbReference type="ARBA" id="ARBA00004651"/>
    </source>
</evidence>
<keyword evidence="2" id="KW-1003">Cell membrane</keyword>
<dbReference type="RefSeq" id="WP_270146468.1">
    <property type="nucleotide sequence ID" value="NZ_CP115450.1"/>
</dbReference>
<evidence type="ECO:0000256" key="3">
    <source>
        <dbReference type="ARBA" id="ARBA00022692"/>
    </source>
</evidence>
<proteinExistence type="predicted"/>
<dbReference type="SUPFAM" id="SSF48317">
    <property type="entry name" value="Acid phosphatase/Vanadium-dependent haloperoxidase"/>
    <property type="match status" value="1"/>
</dbReference>
<evidence type="ECO:0000256" key="4">
    <source>
        <dbReference type="ARBA" id="ARBA00022801"/>
    </source>
</evidence>
<accession>A0ABY7Q754</accession>
<keyword evidence="3" id="KW-0812">Transmembrane</keyword>
<evidence type="ECO:0000256" key="5">
    <source>
        <dbReference type="ARBA" id="ARBA00022989"/>
    </source>
</evidence>
<keyword evidence="9" id="KW-1185">Reference proteome</keyword>
<name>A0ABY7Q754_9ACTN</name>
<dbReference type="InterPro" id="IPR036938">
    <property type="entry name" value="PAP2/HPO_sf"/>
</dbReference>
<dbReference type="CDD" id="cd01610">
    <property type="entry name" value="PAP2_like"/>
    <property type="match status" value="1"/>
</dbReference>
<organism evidence="8 9">
    <name type="scientific">Kitasatospora cathayae</name>
    <dbReference type="NCBI Taxonomy" id="3004092"/>
    <lineage>
        <taxon>Bacteria</taxon>
        <taxon>Bacillati</taxon>
        <taxon>Actinomycetota</taxon>
        <taxon>Actinomycetes</taxon>
        <taxon>Kitasatosporales</taxon>
        <taxon>Streptomycetaceae</taxon>
        <taxon>Kitasatospora</taxon>
    </lineage>
</organism>
<feature type="domain" description="Phosphatidic acid phosphatase type 2/haloperoxidase" evidence="7">
    <location>
        <begin position="63"/>
        <end position="167"/>
    </location>
</feature>
<keyword evidence="5" id="KW-1133">Transmembrane helix</keyword>
<comment type="subcellular location">
    <subcellularLocation>
        <location evidence="1">Cell membrane</location>
        <topology evidence="1">Multi-pass membrane protein</topology>
    </subcellularLocation>
</comment>
<evidence type="ECO:0000259" key="7">
    <source>
        <dbReference type="SMART" id="SM00014"/>
    </source>
</evidence>